<evidence type="ECO:0000259" key="1">
    <source>
        <dbReference type="Pfam" id="PF04457"/>
    </source>
</evidence>
<keyword evidence="3" id="KW-1185">Reference proteome</keyword>
<evidence type="ECO:0000313" key="2">
    <source>
        <dbReference type="EMBL" id="NVO66473.1"/>
    </source>
</evidence>
<name>A0A7K4HMI2_9EURY</name>
<protein>
    <submittedName>
        <fullName evidence="2">DUF504 domain-containing protein</fullName>
    </submittedName>
</protein>
<dbReference type="Pfam" id="PF04457">
    <property type="entry name" value="MJ1316"/>
    <property type="match status" value="1"/>
</dbReference>
<dbReference type="RefSeq" id="WP_176788166.1">
    <property type="nucleotide sequence ID" value="NZ_JABXWR010000001.1"/>
</dbReference>
<proteinExistence type="predicted"/>
<comment type="caution">
    <text evidence="2">The sequence shown here is derived from an EMBL/GenBank/DDBJ whole genome shotgun (WGS) entry which is preliminary data.</text>
</comment>
<organism evidence="2 3">
    <name type="scientific">Methanofollis tationis</name>
    <dbReference type="NCBI Taxonomy" id="81417"/>
    <lineage>
        <taxon>Archaea</taxon>
        <taxon>Methanobacteriati</taxon>
        <taxon>Methanobacteriota</taxon>
        <taxon>Stenosarchaea group</taxon>
        <taxon>Methanomicrobia</taxon>
        <taxon>Methanomicrobiales</taxon>
        <taxon>Methanomicrobiaceae</taxon>
        <taxon>Methanofollis</taxon>
    </lineage>
</organism>
<dbReference type="AlphaFoldDB" id="A0A7K4HMI2"/>
<dbReference type="Proteomes" id="UP000570823">
    <property type="component" value="Unassembled WGS sequence"/>
</dbReference>
<sequence>MRTSQALLLRYRHDPAFEFSRVLVTYVDRGAPGDLSSVGGGEIVRLGPGFFDVLREERAVTVPYHRIRRIAYDGVVVWEKE</sequence>
<gene>
    <name evidence="2" type="ORF">HWN36_03900</name>
</gene>
<accession>A0A7K4HMI2</accession>
<evidence type="ECO:0000313" key="3">
    <source>
        <dbReference type="Proteomes" id="UP000570823"/>
    </source>
</evidence>
<feature type="domain" description="MJ1316 RNA cyclic group end recognition" evidence="1">
    <location>
        <begin position="1"/>
        <end position="80"/>
    </location>
</feature>
<dbReference type="InterPro" id="IPR040459">
    <property type="entry name" value="MJ1316"/>
</dbReference>
<dbReference type="EMBL" id="JABXWR010000001">
    <property type="protein sequence ID" value="NVO66473.1"/>
    <property type="molecule type" value="Genomic_DNA"/>
</dbReference>
<reference evidence="2 3" key="1">
    <citation type="submission" date="2020-06" db="EMBL/GenBank/DDBJ databases">
        <title>Methanofollis fontis sp. nov., a methanogen isolated from marine sediments near a cold seep at Four-Way Closure Ridge offshore southwestern Taiwan.</title>
        <authorList>
            <person name="Chen S.-C."/>
            <person name="Teng N.-H."/>
            <person name="Lin Y.-S."/>
            <person name="Lai M.-C."/>
            <person name="Chen H.-H."/>
            <person name="Wang C.-C."/>
        </authorList>
    </citation>
    <scope>NUCLEOTIDE SEQUENCE [LARGE SCALE GENOMIC DNA]</scope>
    <source>
        <strain evidence="2 3">DSM 2702</strain>
    </source>
</reference>